<evidence type="ECO:0000313" key="5">
    <source>
        <dbReference type="Proteomes" id="UP001223886"/>
    </source>
</evidence>
<dbReference type="SUPFAM" id="SSF46785">
    <property type="entry name" value="Winged helix' DNA-binding domain"/>
    <property type="match status" value="1"/>
</dbReference>
<dbReference type="Gene3D" id="1.10.10.10">
    <property type="entry name" value="Winged helix-like DNA-binding domain superfamily/Winged helix DNA-binding domain"/>
    <property type="match status" value="1"/>
</dbReference>
<keyword evidence="3" id="KW-0859">Xylose metabolism</keyword>
<dbReference type="PANTHER" id="PTHR18964:SF149">
    <property type="entry name" value="BIFUNCTIONAL UDP-N-ACETYLGLUCOSAMINE 2-EPIMERASE_N-ACETYLMANNOSAMINE KINASE"/>
    <property type="match status" value="1"/>
</dbReference>
<accession>A0ABT9M5D4</accession>
<evidence type="ECO:0000256" key="1">
    <source>
        <dbReference type="ARBA" id="ARBA00002486"/>
    </source>
</evidence>
<protein>
    <submittedName>
        <fullName evidence="4">Glucokinase-like ROK family protein</fullName>
    </submittedName>
</protein>
<proteinExistence type="inferred from homology"/>
<dbReference type="InterPro" id="IPR036390">
    <property type="entry name" value="WH_DNA-bd_sf"/>
</dbReference>
<evidence type="ECO:0000256" key="3">
    <source>
        <dbReference type="ARBA" id="ARBA00022629"/>
    </source>
</evidence>
<dbReference type="Proteomes" id="UP001223886">
    <property type="component" value="Unassembled WGS sequence"/>
</dbReference>
<comment type="similarity">
    <text evidence="2">Belongs to the ROK (NagC/XylR) family.</text>
</comment>
<evidence type="ECO:0000256" key="2">
    <source>
        <dbReference type="ARBA" id="ARBA00006479"/>
    </source>
</evidence>
<organism evidence="4 5">
    <name type="scientific">Thermoanaerobacter pentosaceus</name>
    <dbReference type="NCBI Taxonomy" id="694059"/>
    <lineage>
        <taxon>Bacteria</taxon>
        <taxon>Bacillati</taxon>
        <taxon>Bacillota</taxon>
        <taxon>Clostridia</taxon>
        <taxon>Thermoanaerobacterales</taxon>
        <taxon>Thermoanaerobacteraceae</taxon>
        <taxon>Thermoanaerobacter</taxon>
    </lineage>
</organism>
<dbReference type="InterPro" id="IPR043129">
    <property type="entry name" value="ATPase_NBD"/>
</dbReference>
<sequence>MKLRIGNKELIKDINRSLVINEIRMNGPISRTDISKNLNLGLSTVTNIVEELESQNLVHEVGEADSTGGRKPILLEFNYNYGYIIGIKIEENNLIFALTNLKSEILEKRVVPFKKGTNSNTVLNMVVENIEKLITKIPYNKNLMGIGVAVSGLVDQQRGRLIYSGMLNWSNVEIGNIVENKFNVPVYVDNDVNAYTLAELWYGHGRKLNNFIVVTYGSGIGSGIVINKKLYTGDFGGAGEIGHMVLVAEGRKCECGQRGCLEAYASEDFIVDYIKDNIKIYSESKIDLTEDLSIEKVYEYAKEGDMLAIDVLRLSAKYLGYGLLSVINLLNPSTIILAGEGMIAKDIVLPVISDIVKNHFFKMHEKKVQIKVSELGDEGWVIGASTLAISKLFEVPLYEGQDNALTVF</sequence>
<keyword evidence="5" id="KW-1185">Reference proteome</keyword>
<dbReference type="RefSeq" id="WP_028992688.1">
    <property type="nucleotide sequence ID" value="NZ_JAURUP010000019.1"/>
</dbReference>
<dbReference type="InterPro" id="IPR000600">
    <property type="entry name" value="ROK"/>
</dbReference>
<comment type="function">
    <text evidence="1">Transcriptional repressor of xylose-utilizing enzymes.</text>
</comment>
<dbReference type="Pfam" id="PF13412">
    <property type="entry name" value="HTH_24"/>
    <property type="match status" value="1"/>
</dbReference>
<name>A0ABT9M5D4_9THEO</name>
<keyword evidence="3" id="KW-0119">Carbohydrate metabolism</keyword>
<dbReference type="CDD" id="cd24071">
    <property type="entry name" value="ASKHA_ATPase_ROK_Lmo0178-like"/>
    <property type="match status" value="1"/>
</dbReference>
<dbReference type="SUPFAM" id="SSF53067">
    <property type="entry name" value="Actin-like ATPase domain"/>
    <property type="match status" value="1"/>
</dbReference>
<reference evidence="4 5" key="1">
    <citation type="submission" date="2023-07" db="EMBL/GenBank/DDBJ databases">
        <title>Genomic Encyclopedia of Type Strains, Phase IV (KMG-IV): sequencing the most valuable type-strain genomes for metagenomic binning, comparative biology and taxonomic classification.</title>
        <authorList>
            <person name="Goeker M."/>
        </authorList>
    </citation>
    <scope>NUCLEOTIDE SEQUENCE [LARGE SCALE GENOMIC DNA]</scope>
    <source>
        <strain evidence="4 5">DSM 25963</strain>
    </source>
</reference>
<gene>
    <name evidence="4" type="ORF">J2S24_001804</name>
</gene>
<dbReference type="InterPro" id="IPR036388">
    <property type="entry name" value="WH-like_DNA-bd_sf"/>
</dbReference>
<dbReference type="PANTHER" id="PTHR18964">
    <property type="entry name" value="ROK (REPRESSOR, ORF, KINASE) FAMILY"/>
    <property type="match status" value="1"/>
</dbReference>
<evidence type="ECO:0000313" key="4">
    <source>
        <dbReference type="EMBL" id="MDP9751295.1"/>
    </source>
</evidence>
<comment type="caution">
    <text evidence="4">The sequence shown here is derived from an EMBL/GenBank/DDBJ whole genome shotgun (WGS) entry which is preliminary data.</text>
</comment>
<dbReference type="EMBL" id="JAURUP010000019">
    <property type="protein sequence ID" value="MDP9751295.1"/>
    <property type="molecule type" value="Genomic_DNA"/>
</dbReference>
<dbReference type="Gene3D" id="3.30.420.40">
    <property type="match status" value="2"/>
</dbReference>
<dbReference type="Pfam" id="PF00480">
    <property type="entry name" value="ROK"/>
    <property type="match status" value="1"/>
</dbReference>